<name>A0ABW2YJ94_9GAMM</name>
<sequence length="189" mass="20177">MAIALPPRWVPSLHSAPRFLRHSSQGNQAASRVIGVAVSAAPVHRQAHPTTDAAQANATELEAGLWKPWQGRIVLLGANGVEPRPMTARAEDGRAPPWFATARDTELAQGLEGSRAYATSAAIGTSDVNIPVQATLVQPRHVPPPRFRRPLAAHRSGRIAGAIADSCPYDLRGGLPPVPEMPRFPAHDQ</sequence>
<proteinExistence type="predicted"/>
<reference evidence="2" key="1">
    <citation type="journal article" date="2019" name="Int. J. Syst. Evol. Microbiol.">
        <title>The Global Catalogue of Microorganisms (GCM) 10K type strain sequencing project: providing services to taxonomists for standard genome sequencing and annotation.</title>
        <authorList>
            <consortium name="The Broad Institute Genomics Platform"/>
            <consortium name="The Broad Institute Genome Sequencing Center for Infectious Disease"/>
            <person name="Wu L."/>
            <person name="Ma J."/>
        </authorList>
    </citation>
    <scope>NUCLEOTIDE SEQUENCE [LARGE SCALE GENOMIC DNA]</scope>
    <source>
        <strain evidence="2">CCUG 55491</strain>
    </source>
</reference>
<comment type="caution">
    <text evidence="1">The sequence shown here is derived from an EMBL/GenBank/DDBJ whole genome shotgun (WGS) entry which is preliminary data.</text>
</comment>
<evidence type="ECO:0000313" key="1">
    <source>
        <dbReference type="EMBL" id="MFD0738495.1"/>
    </source>
</evidence>
<dbReference type="RefSeq" id="WP_386811413.1">
    <property type="nucleotide sequence ID" value="NZ_JBHTIH010000002.1"/>
</dbReference>
<keyword evidence="2" id="KW-1185">Reference proteome</keyword>
<protein>
    <submittedName>
        <fullName evidence="1">Uncharacterized protein</fullName>
    </submittedName>
</protein>
<accession>A0ABW2YJ94</accession>
<organism evidence="1 2">
    <name type="scientific">Lysobacter koreensis</name>
    <dbReference type="NCBI Taxonomy" id="266122"/>
    <lineage>
        <taxon>Bacteria</taxon>
        <taxon>Pseudomonadati</taxon>
        <taxon>Pseudomonadota</taxon>
        <taxon>Gammaproteobacteria</taxon>
        <taxon>Lysobacterales</taxon>
        <taxon>Lysobacteraceae</taxon>
        <taxon>Lysobacter</taxon>
    </lineage>
</organism>
<gene>
    <name evidence="1" type="ORF">ACFQZQ_04235</name>
</gene>
<dbReference type="EMBL" id="JBHTIH010000002">
    <property type="protein sequence ID" value="MFD0738495.1"/>
    <property type="molecule type" value="Genomic_DNA"/>
</dbReference>
<evidence type="ECO:0000313" key="2">
    <source>
        <dbReference type="Proteomes" id="UP001597090"/>
    </source>
</evidence>
<dbReference type="Proteomes" id="UP001597090">
    <property type="component" value="Unassembled WGS sequence"/>
</dbReference>